<evidence type="ECO:0000313" key="2">
    <source>
        <dbReference type="EMBL" id="KKP65687.1"/>
    </source>
</evidence>
<keyword evidence="1" id="KW-0812">Transmembrane</keyword>
<reference evidence="2 3" key="1">
    <citation type="journal article" date="2015" name="Nature">
        <title>rRNA introns, odd ribosomes, and small enigmatic genomes across a large radiation of phyla.</title>
        <authorList>
            <person name="Brown C.T."/>
            <person name="Hug L.A."/>
            <person name="Thomas B.C."/>
            <person name="Sharon I."/>
            <person name="Castelle C.J."/>
            <person name="Singh A."/>
            <person name="Wilkins M.J."/>
            <person name="Williams K.H."/>
            <person name="Banfield J.F."/>
        </authorList>
    </citation>
    <scope>NUCLEOTIDE SEQUENCE [LARGE SCALE GENOMIC DNA]</scope>
</reference>
<accession>A0A0G0EED4</accession>
<comment type="caution">
    <text evidence="2">The sequence shown here is derived from an EMBL/GenBank/DDBJ whole genome shotgun (WGS) entry which is preliminary data.</text>
</comment>
<feature type="transmembrane region" description="Helical" evidence="1">
    <location>
        <begin position="244"/>
        <end position="261"/>
    </location>
</feature>
<organism evidence="2 3">
    <name type="scientific">candidate division WS6 bacterium GW2011_GWE1_34_7</name>
    <dbReference type="NCBI Taxonomy" id="1619093"/>
    <lineage>
        <taxon>Bacteria</taxon>
        <taxon>Candidatus Dojkabacteria</taxon>
    </lineage>
</organism>
<feature type="transmembrane region" description="Helical" evidence="1">
    <location>
        <begin position="146"/>
        <end position="166"/>
    </location>
</feature>
<name>A0A0G0EED4_9BACT</name>
<feature type="transmembrane region" description="Helical" evidence="1">
    <location>
        <begin position="38"/>
        <end position="58"/>
    </location>
</feature>
<dbReference type="EMBL" id="LBPV01000014">
    <property type="protein sequence ID" value="KKP65687.1"/>
    <property type="molecule type" value="Genomic_DNA"/>
</dbReference>
<evidence type="ECO:0000313" key="3">
    <source>
        <dbReference type="Proteomes" id="UP000033866"/>
    </source>
</evidence>
<dbReference type="Proteomes" id="UP000033866">
    <property type="component" value="Unassembled WGS sequence"/>
</dbReference>
<feature type="transmembrane region" description="Helical" evidence="1">
    <location>
        <begin position="308"/>
        <end position="329"/>
    </location>
</feature>
<proteinExistence type="predicted"/>
<dbReference type="AlphaFoldDB" id="A0A0G0EED4"/>
<feature type="transmembrane region" description="Helical" evidence="1">
    <location>
        <begin position="117"/>
        <end position="134"/>
    </location>
</feature>
<gene>
    <name evidence="2" type="ORF">UR61_C0014G0008</name>
</gene>
<sequence length="333" mass="38812">MKERDFSIDFLRATAILLMTITHVNALLYLGNNPILDFFTTAGATLCFSIFLFCSAYVTGLKIQKGSSFTIKDTLNRALEIYMVYVVLGIFVTFVLKGSIDFDIINNIVLLNYVPEFTEFLIAFVLFSFIPLFFSKQQKYLLNNPLILTIITLSIYILGTFVYTQISKYTYPEIVRIPLENIFGYQSLHRFPLTYYLPIYSLGIFLSMYRKRNMLIAVLISSFTLFIVLYSLKLSHWNRWPPSILFLLYGFIYIPLILLVYREFKKFFSKGIFKIFTNIGMYPLEQFFLSTFFVFVAKALLNPSNTEILSIIVNFLILALLILHPIVFYRKMV</sequence>
<feature type="transmembrane region" description="Helical" evidence="1">
    <location>
        <begin position="282"/>
        <end position="302"/>
    </location>
</feature>
<feature type="transmembrane region" description="Helical" evidence="1">
    <location>
        <begin position="12"/>
        <end position="32"/>
    </location>
</feature>
<keyword evidence="1" id="KW-1133">Transmembrane helix</keyword>
<feature type="transmembrane region" description="Helical" evidence="1">
    <location>
        <begin position="214"/>
        <end position="232"/>
    </location>
</feature>
<evidence type="ECO:0000256" key="1">
    <source>
        <dbReference type="SAM" id="Phobius"/>
    </source>
</evidence>
<feature type="transmembrane region" description="Helical" evidence="1">
    <location>
        <begin position="79"/>
        <end position="97"/>
    </location>
</feature>
<keyword evidence="1" id="KW-0472">Membrane</keyword>
<evidence type="ECO:0008006" key="4">
    <source>
        <dbReference type="Google" id="ProtNLM"/>
    </source>
</evidence>
<protein>
    <recommendedName>
        <fullName evidence="4">Acyltransferase 3 domain-containing protein</fullName>
    </recommendedName>
</protein>
<feature type="transmembrane region" description="Helical" evidence="1">
    <location>
        <begin position="193"/>
        <end position="209"/>
    </location>
</feature>